<dbReference type="PROSITE" id="PS50002">
    <property type="entry name" value="SH3"/>
    <property type="match status" value="1"/>
</dbReference>
<comment type="caution">
    <text evidence="6">The sequence shown here is derived from an EMBL/GenBank/DDBJ whole genome shotgun (WGS) entry which is preliminary data.</text>
</comment>
<dbReference type="Pfam" id="PF07653">
    <property type="entry name" value="SH3_2"/>
    <property type="match status" value="1"/>
</dbReference>
<feature type="domain" description="SH3" evidence="5">
    <location>
        <begin position="69"/>
        <end position="139"/>
    </location>
</feature>
<dbReference type="EMBL" id="JAROKS010000023">
    <property type="protein sequence ID" value="KAK1787537.1"/>
    <property type="molecule type" value="Genomic_DNA"/>
</dbReference>
<accession>A0AAD8YV85</accession>
<dbReference type="GO" id="GO:0030317">
    <property type="term" value="P:flagellated sperm motility"/>
    <property type="evidence" value="ECO:0007669"/>
    <property type="project" value="InterPro"/>
</dbReference>
<evidence type="ECO:0000256" key="2">
    <source>
        <dbReference type="PROSITE-ProRule" id="PRU00192"/>
    </source>
</evidence>
<keyword evidence="4" id="KW-0812">Transmembrane</keyword>
<keyword evidence="1 2" id="KW-0728">SH3 domain</keyword>
<evidence type="ECO:0000259" key="5">
    <source>
        <dbReference type="PROSITE" id="PS50002"/>
    </source>
</evidence>
<dbReference type="GO" id="GO:0030198">
    <property type="term" value="P:extracellular matrix organization"/>
    <property type="evidence" value="ECO:0007669"/>
    <property type="project" value="TreeGrafter"/>
</dbReference>
<dbReference type="InterPro" id="IPR009524">
    <property type="entry name" value="CFAP68"/>
</dbReference>
<proteinExistence type="predicted"/>
<dbReference type="InterPro" id="IPR001452">
    <property type="entry name" value="SH3_domain"/>
</dbReference>
<dbReference type="InterPro" id="IPR036028">
    <property type="entry name" value="SH3-like_dom_sf"/>
</dbReference>
<evidence type="ECO:0000313" key="6">
    <source>
        <dbReference type="EMBL" id="KAK1787537.1"/>
    </source>
</evidence>
<sequence length="341" mass="38875">MQACCVRVLYRVETLSNDQKGRGMLMEGRYINWALLLVLGGLLPLDVGASRQMPKLADKKQCADAECSHPILIARALQDYYPQDCRFIHIRQGQLVYVYAMLKGRGNLFWAGSVQGSYFGGEEAQLGHFPSSVVEETHALMPADVEVKTDVSVARSCFGAFLRDEISLGRSFPVHCPNIDMESSWMQKSPPFHYMLRASGQSEVWHDFTEEAKFRQYGWRCSTNEDTYSIATLMGNWSEKKLDVRRAKSIHRPLLSQFSHYFETTYSYAYNKEEKRPIYRTLKREPRSFPGHQPELDPPHTKCAPNSCYRLNFSCSTRQTPALGQTSARDPGTLTAEESQQ</sequence>
<dbReference type="Proteomes" id="UP001239994">
    <property type="component" value="Unassembled WGS sequence"/>
</dbReference>
<reference evidence="6" key="1">
    <citation type="submission" date="2023-03" db="EMBL/GenBank/DDBJ databases">
        <title>Electrophorus voltai genome.</title>
        <authorList>
            <person name="Bian C."/>
        </authorList>
    </citation>
    <scope>NUCLEOTIDE SEQUENCE</scope>
    <source>
        <strain evidence="6">CB-2022</strain>
        <tissue evidence="6">Muscle</tissue>
    </source>
</reference>
<dbReference type="Pfam" id="PF06608">
    <property type="entry name" value="CFAP68"/>
    <property type="match status" value="1"/>
</dbReference>
<keyword evidence="7" id="KW-1185">Reference proteome</keyword>
<dbReference type="SUPFAM" id="SSF50044">
    <property type="entry name" value="SH3-domain"/>
    <property type="match status" value="1"/>
</dbReference>
<keyword evidence="4" id="KW-1133">Transmembrane helix</keyword>
<dbReference type="PANTHER" id="PTHR47312:SF1">
    <property type="entry name" value="MELANOMA-DERIVED GROWTH REGULATORY PROTEIN"/>
    <property type="match status" value="1"/>
</dbReference>
<organism evidence="6 7">
    <name type="scientific">Electrophorus voltai</name>
    <dbReference type="NCBI Taxonomy" id="2609070"/>
    <lineage>
        <taxon>Eukaryota</taxon>
        <taxon>Metazoa</taxon>
        <taxon>Chordata</taxon>
        <taxon>Craniata</taxon>
        <taxon>Vertebrata</taxon>
        <taxon>Euteleostomi</taxon>
        <taxon>Actinopterygii</taxon>
        <taxon>Neopterygii</taxon>
        <taxon>Teleostei</taxon>
        <taxon>Ostariophysi</taxon>
        <taxon>Gymnotiformes</taxon>
        <taxon>Gymnotoidei</taxon>
        <taxon>Gymnotidae</taxon>
        <taxon>Electrophorus</taxon>
    </lineage>
</organism>
<dbReference type="AlphaFoldDB" id="A0AAD8YV85"/>
<evidence type="ECO:0000256" key="3">
    <source>
        <dbReference type="SAM" id="MobiDB-lite"/>
    </source>
</evidence>
<protein>
    <recommendedName>
        <fullName evidence="5">SH3 domain-containing protein</fullName>
    </recommendedName>
</protein>
<dbReference type="Gene3D" id="2.30.30.40">
    <property type="entry name" value="SH3 Domains"/>
    <property type="match status" value="1"/>
</dbReference>
<evidence type="ECO:0000256" key="1">
    <source>
        <dbReference type="ARBA" id="ARBA00022443"/>
    </source>
</evidence>
<dbReference type="PANTHER" id="PTHR47312">
    <property type="entry name" value="MELANOMA-DERIVED GROWTH REGULATORY PROTEIN"/>
    <property type="match status" value="1"/>
</dbReference>
<feature type="transmembrane region" description="Helical" evidence="4">
    <location>
        <begin position="30"/>
        <end position="49"/>
    </location>
</feature>
<evidence type="ECO:0000256" key="4">
    <source>
        <dbReference type="SAM" id="Phobius"/>
    </source>
</evidence>
<dbReference type="GO" id="GO:0005634">
    <property type="term" value="C:nucleus"/>
    <property type="evidence" value="ECO:0007669"/>
    <property type="project" value="InterPro"/>
</dbReference>
<feature type="region of interest" description="Disordered" evidence="3">
    <location>
        <begin position="320"/>
        <end position="341"/>
    </location>
</feature>
<gene>
    <name evidence="6" type="ORF">P4O66_016036</name>
</gene>
<evidence type="ECO:0000313" key="7">
    <source>
        <dbReference type="Proteomes" id="UP001239994"/>
    </source>
</evidence>
<name>A0AAD8YV85_9TELE</name>
<dbReference type="InterPro" id="IPR043369">
    <property type="entry name" value="MIA"/>
</dbReference>
<keyword evidence="4" id="KW-0472">Membrane</keyword>